<dbReference type="CDD" id="cd13128">
    <property type="entry name" value="MATE_Wzx_like"/>
    <property type="match status" value="1"/>
</dbReference>
<organism evidence="7 8">
    <name type="scientific">Paraburkholderia panacisoli</name>
    <dbReference type="NCBI Taxonomy" id="2603818"/>
    <lineage>
        <taxon>Bacteria</taxon>
        <taxon>Pseudomonadati</taxon>
        <taxon>Pseudomonadota</taxon>
        <taxon>Betaproteobacteria</taxon>
        <taxon>Burkholderiales</taxon>
        <taxon>Burkholderiaceae</taxon>
        <taxon>Paraburkholderia</taxon>
    </lineage>
</organism>
<proteinExistence type="predicted"/>
<evidence type="ECO:0000256" key="6">
    <source>
        <dbReference type="SAM" id="Phobius"/>
    </source>
</evidence>
<sequence>MSEMSAAPSLVKNLVYNITRPLLPFVVGVGVIPLLLSHIGTERFGLLTIAWTAIGYLSIFDFGVGRSLTLYVSRSLVSGQLHEIRPMVRNALIMMVLISLIGSAVLLFFNEAFIAWLNVKPAYLNETRASFLMLGLAIPLIVLASGLRGVLEAFQRFDVSNGVRVLQGIWFFVGPACVLPFSVRLDVMVATLVVGRVATTLAYAVAVYREFPPSNPTTSQPTVSLKDLLFYGSWVALSNMLSVVMDYMDRFFISSALGAAVVAFYTTPSELVFRLNFISEGILGVLFPLMSKRIALSVDGMAAAEMMSLGTKLMAACIFPFVLVLVIVAHPLLRLWLGPVFEQKSALVLQVLALGLLVNSLARVPSDLIQANGRSDVTAKLHIIELPVHVLCLQWALARYGIEGAAVVWSARMLLDLVLLLWVSGAVARVPAAAIWRLALICSVQTLTVGGAIVIDGIGSQVVYGTICLAVLSLAFYRYVLLETERALLRQMASLALAMIARQSRKMHQ</sequence>
<evidence type="ECO:0000256" key="3">
    <source>
        <dbReference type="ARBA" id="ARBA00022692"/>
    </source>
</evidence>
<keyword evidence="3 6" id="KW-0812">Transmembrane</keyword>
<keyword evidence="2" id="KW-1003">Cell membrane</keyword>
<dbReference type="InterPro" id="IPR050833">
    <property type="entry name" value="Poly_Biosynth_Transport"/>
</dbReference>
<comment type="caution">
    <text evidence="7">The sequence shown here is derived from an EMBL/GenBank/DDBJ whole genome shotgun (WGS) entry which is preliminary data.</text>
</comment>
<feature type="transmembrane region" description="Helical" evidence="6">
    <location>
        <begin position="461"/>
        <end position="482"/>
    </location>
</feature>
<evidence type="ECO:0000256" key="5">
    <source>
        <dbReference type="ARBA" id="ARBA00023136"/>
    </source>
</evidence>
<keyword evidence="4 6" id="KW-1133">Transmembrane helix</keyword>
<evidence type="ECO:0000256" key="2">
    <source>
        <dbReference type="ARBA" id="ARBA00022475"/>
    </source>
</evidence>
<dbReference type="InterPro" id="IPR002797">
    <property type="entry name" value="Polysacc_synth"/>
</dbReference>
<comment type="subcellular location">
    <subcellularLocation>
        <location evidence="1">Cell membrane</location>
        <topology evidence="1">Multi-pass membrane protein</topology>
    </subcellularLocation>
</comment>
<dbReference type="GO" id="GO:0005886">
    <property type="term" value="C:plasma membrane"/>
    <property type="evidence" value="ECO:0007669"/>
    <property type="project" value="UniProtKB-SubCell"/>
</dbReference>
<evidence type="ECO:0000256" key="4">
    <source>
        <dbReference type="ARBA" id="ARBA00022989"/>
    </source>
</evidence>
<name>A0A5B0GGS5_9BURK</name>
<keyword evidence="5 6" id="KW-0472">Membrane</keyword>
<dbReference type="Proteomes" id="UP000325273">
    <property type="component" value="Unassembled WGS sequence"/>
</dbReference>
<feature type="transmembrane region" description="Helical" evidence="6">
    <location>
        <begin position="46"/>
        <end position="71"/>
    </location>
</feature>
<reference evidence="7 8" key="1">
    <citation type="submission" date="2019-08" db="EMBL/GenBank/DDBJ databases">
        <title>Paraburkholderia sp. DCY113.</title>
        <authorList>
            <person name="Kang J."/>
        </authorList>
    </citation>
    <scope>NUCLEOTIDE SEQUENCE [LARGE SCALE GENOMIC DNA]</scope>
    <source>
        <strain evidence="7 8">DCY113</strain>
    </source>
</reference>
<evidence type="ECO:0000313" key="7">
    <source>
        <dbReference type="EMBL" id="KAA1002607.1"/>
    </source>
</evidence>
<feature type="transmembrane region" description="Helical" evidence="6">
    <location>
        <begin position="408"/>
        <end position="428"/>
    </location>
</feature>
<feature type="transmembrane region" description="Helical" evidence="6">
    <location>
        <begin position="251"/>
        <end position="273"/>
    </location>
</feature>
<dbReference type="PANTHER" id="PTHR30250">
    <property type="entry name" value="PST FAMILY PREDICTED COLANIC ACID TRANSPORTER"/>
    <property type="match status" value="1"/>
</dbReference>
<feature type="transmembrane region" description="Helical" evidence="6">
    <location>
        <begin position="313"/>
        <end position="333"/>
    </location>
</feature>
<accession>A0A5B0GGS5</accession>
<keyword evidence="8" id="KW-1185">Reference proteome</keyword>
<feature type="transmembrane region" description="Helical" evidence="6">
    <location>
        <begin position="163"/>
        <end position="181"/>
    </location>
</feature>
<gene>
    <name evidence="7" type="ORF">FVF58_37505</name>
</gene>
<dbReference type="AlphaFoldDB" id="A0A5B0GGS5"/>
<feature type="transmembrane region" description="Helical" evidence="6">
    <location>
        <begin position="129"/>
        <end position="151"/>
    </location>
</feature>
<evidence type="ECO:0000313" key="8">
    <source>
        <dbReference type="Proteomes" id="UP000325273"/>
    </source>
</evidence>
<protein>
    <submittedName>
        <fullName evidence="7">Flippase</fullName>
    </submittedName>
</protein>
<feature type="transmembrane region" description="Helical" evidence="6">
    <location>
        <begin position="21"/>
        <end position="40"/>
    </location>
</feature>
<dbReference type="PANTHER" id="PTHR30250:SF26">
    <property type="entry name" value="PSMA PROTEIN"/>
    <property type="match status" value="1"/>
</dbReference>
<evidence type="ECO:0000256" key="1">
    <source>
        <dbReference type="ARBA" id="ARBA00004651"/>
    </source>
</evidence>
<dbReference type="Pfam" id="PF01943">
    <property type="entry name" value="Polysacc_synt"/>
    <property type="match status" value="1"/>
</dbReference>
<feature type="transmembrane region" description="Helical" evidence="6">
    <location>
        <begin position="435"/>
        <end position="455"/>
    </location>
</feature>
<dbReference type="EMBL" id="VTUZ01000037">
    <property type="protein sequence ID" value="KAA1002607.1"/>
    <property type="molecule type" value="Genomic_DNA"/>
</dbReference>
<feature type="transmembrane region" description="Helical" evidence="6">
    <location>
        <begin position="92"/>
        <end position="117"/>
    </location>
</feature>